<reference evidence="3" key="1">
    <citation type="submission" date="2018-06" db="EMBL/GenBank/DDBJ databases">
        <authorList>
            <person name="Zhirakovskaya E."/>
        </authorList>
    </citation>
    <scope>NUCLEOTIDE SEQUENCE</scope>
</reference>
<keyword evidence="1" id="KW-0560">Oxidoreductase</keyword>
<gene>
    <name evidence="3" type="ORF">MNBD_NITROSPINAE04-2489</name>
</gene>
<dbReference type="InterPro" id="IPR023210">
    <property type="entry name" value="NADP_OxRdtase_dom"/>
</dbReference>
<dbReference type="GO" id="GO:0005829">
    <property type="term" value="C:cytosol"/>
    <property type="evidence" value="ECO:0007669"/>
    <property type="project" value="TreeGrafter"/>
</dbReference>
<dbReference type="PANTHER" id="PTHR43364:SF4">
    <property type="entry name" value="NAD(P)-LINKED OXIDOREDUCTASE SUPERFAMILY PROTEIN"/>
    <property type="match status" value="1"/>
</dbReference>
<dbReference type="InterPro" id="IPR050523">
    <property type="entry name" value="AKR_Detox_Biosynth"/>
</dbReference>
<dbReference type="InterPro" id="IPR018170">
    <property type="entry name" value="Aldo/ket_reductase_CS"/>
</dbReference>
<evidence type="ECO:0000256" key="1">
    <source>
        <dbReference type="ARBA" id="ARBA00023002"/>
    </source>
</evidence>
<dbReference type="PANTHER" id="PTHR43364">
    <property type="entry name" value="NADH-SPECIFIC METHYLGLYOXAL REDUCTASE-RELATED"/>
    <property type="match status" value="1"/>
</dbReference>
<dbReference type="Pfam" id="PF00248">
    <property type="entry name" value="Aldo_ket_red"/>
    <property type="match status" value="1"/>
</dbReference>
<dbReference type="SUPFAM" id="SSF51430">
    <property type="entry name" value="NAD(P)-linked oxidoreductase"/>
    <property type="match status" value="1"/>
</dbReference>
<dbReference type="EMBL" id="UOGA01000099">
    <property type="protein sequence ID" value="VAX17598.1"/>
    <property type="molecule type" value="Genomic_DNA"/>
</dbReference>
<dbReference type="InterPro" id="IPR020471">
    <property type="entry name" value="AKR"/>
</dbReference>
<accession>A0A3B1C1D3</accession>
<dbReference type="GO" id="GO:0016491">
    <property type="term" value="F:oxidoreductase activity"/>
    <property type="evidence" value="ECO:0007669"/>
    <property type="project" value="UniProtKB-KW"/>
</dbReference>
<dbReference type="PRINTS" id="PR00069">
    <property type="entry name" value="ALDKETRDTASE"/>
</dbReference>
<dbReference type="AlphaFoldDB" id="A0A3B1C1D3"/>
<protein>
    <submittedName>
        <fullName evidence="3">General stress protein 69 (YhdN)</fullName>
    </submittedName>
</protein>
<dbReference type="Gene3D" id="3.20.20.100">
    <property type="entry name" value="NADP-dependent oxidoreductase domain"/>
    <property type="match status" value="1"/>
</dbReference>
<evidence type="ECO:0000313" key="3">
    <source>
        <dbReference type="EMBL" id="VAX17598.1"/>
    </source>
</evidence>
<name>A0A3B1C1D3_9ZZZZ</name>
<dbReference type="PROSITE" id="PS00062">
    <property type="entry name" value="ALDOKETO_REDUCTASE_2"/>
    <property type="match status" value="1"/>
</dbReference>
<feature type="domain" description="NADP-dependent oxidoreductase" evidence="2">
    <location>
        <begin position="15"/>
        <end position="310"/>
    </location>
</feature>
<dbReference type="CDD" id="cd19084">
    <property type="entry name" value="AKR_AKR11B1-like"/>
    <property type="match status" value="1"/>
</dbReference>
<proteinExistence type="predicted"/>
<dbReference type="InterPro" id="IPR036812">
    <property type="entry name" value="NAD(P)_OxRdtase_dom_sf"/>
</dbReference>
<organism evidence="3">
    <name type="scientific">hydrothermal vent metagenome</name>
    <dbReference type="NCBI Taxonomy" id="652676"/>
    <lineage>
        <taxon>unclassified sequences</taxon>
        <taxon>metagenomes</taxon>
        <taxon>ecological metagenomes</taxon>
    </lineage>
</organism>
<sequence length="313" mass="34676">MEKRGLGASEITISPIGLGTWGIGGPPFWSQRDENESVATIKAALDSGVSLIDTAPVYGFGRSEEVVGKAIEGRRDEVALATKCGLRWKSQSLKGLYHDLSPSSVTEEIGDSLRRLKTDRIDLYQIHWPDPKTPIERTMERLNSIREQGKIRAIGVSNFSVGQMKSALEIAPVISLQPKYNMLERDIEKEILPFCRDNNIGVLAYSPLASGLLTGKYSEDHKFDGWRGKRNFGLFRKETFSPAMKIVQKLKDYADDRAIPLLVLAIKWAISQPGVTCALVGANSADQVRQNIKALDIQLTQSDHQAIDKIIGR</sequence>
<evidence type="ECO:0000259" key="2">
    <source>
        <dbReference type="Pfam" id="PF00248"/>
    </source>
</evidence>
<dbReference type="FunFam" id="3.20.20.100:FF:000004">
    <property type="entry name" value="Oxidoreductase, aldo/keto reductase"/>
    <property type="match status" value="1"/>
</dbReference>